<dbReference type="Proteomes" id="UP000006695">
    <property type="component" value="Chromosome"/>
</dbReference>
<dbReference type="Gene3D" id="1.10.260.40">
    <property type="entry name" value="lambda repressor-like DNA-binding domains"/>
    <property type="match status" value="1"/>
</dbReference>
<dbReference type="CDD" id="cd00093">
    <property type="entry name" value="HTH_XRE"/>
    <property type="match status" value="1"/>
</dbReference>
<dbReference type="OrthoDB" id="5402388at2"/>
<dbReference type="Pfam" id="PF01381">
    <property type="entry name" value="HTH_3"/>
    <property type="match status" value="1"/>
</dbReference>
<sequence>MTANNNVRNIREERLMSKAELARLAGVSPVTIDRIERGEECRMETKRKIILALGFSLSEKEKVFQD</sequence>
<gene>
    <name evidence="2" type="ordered locus">Gura_1809</name>
</gene>
<dbReference type="HOGENOM" id="CLU_066192_48_0_7"/>
<dbReference type="InterPro" id="IPR010982">
    <property type="entry name" value="Lambda_DNA-bd_dom_sf"/>
</dbReference>
<dbReference type="RefSeq" id="WP_011938704.1">
    <property type="nucleotide sequence ID" value="NC_009483.1"/>
</dbReference>
<dbReference type="SMART" id="SM00530">
    <property type="entry name" value="HTH_XRE"/>
    <property type="match status" value="1"/>
</dbReference>
<dbReference type="AlphaFoldDB" id="A5GEZ4"/>
<evidence type="ECO:0000259" key="1">
    <source>
        <dbReference type="PROSITE" id="PS50943"/>
    </source>
</evidence>
<dbReference type="PROSITE" id="PS50943">
    <property type="entry name" value="HTH_CROC1"/>
    <property type="match status" value="1"/>
</dbReference>
<feature type="domain" description="HTH cro/C1-type" evidence="1">
    <location>
        <begin position="7"/>
        <end position="60"/>
    </location>
</feature>
<dbReference type="InterPro" id="IPR001387">
    <property type="entry name" value="Cro/C1-type_HTH"/>
</dbReference>
<evidence type="ECO:0000313" key="2">
    <source>
        <dbReference type="EMBL" id="ABQ25999.1"/>
    </source>
</evidence>
<dbReference type="GO" id="GO:0003677">
    <property type="term" value="F:DNA binding"/>
    <property type="evidence" value="ECO:0007669"/>
    <property type="project" value="InterPro"/>
</dbReference>
<dbReference type="EMBL" id="CP000698">
    <property type="protein sequence ID" value="ABQ25999.1"/>
    <property type="molecule type" value="Genomic_DNA"/>
</dbReference>
<dbReference type="KEGG" id="gur:Gura_1809"/>
<evidence type="ECO:0000313" key="3">
    <source>
        <dbReference type="Proteomes" id="UP000006695"/>
    </source>
</evidence>
<protein>
    <submittedName>
        <fullName evidence="2">Transcriptional regulator, XRE family</fullName>
    </submittedName>
</protein>
<organism evidence="2 3">
    <name type="scientific">Geotalea uraniireducens (strain Rf4)</name>
    <name type="common">Geobacter uraniireducens</name>
    <dbReference type="NCBI Taxonomy" id="351605"/>
    <lineage>
        <taxon>Bacteria</taxon>
        <taxon>Pseudomonadati</taxon>
        <taxon>Thermodesulfobacteriota</taxon>
        <taxon>Desulfuromonadia</taxon>
        <taxon>Geobacterales</taxon>
        <taxon>Geobacteraceae</taxon>
        <taxon>Geotalea</taxon>
    </lineage>
</organism>
<dbReference type="STRING" id="351605.Gura_1809"/>
<keyword evidence="3" id="KW-1185">Reference proteome</keyword>
<dbReference type="SUPFAM" id="SSF47413">
    <property type="entry name" value="lambda repressor-like DNA-binding domains"/>
    <property type="match status" value="1"/>
</dbReference>
<accession>A5GEZ4</accession>
<name>A5GEZ4_GEOUR</name>
<reference evidence="2 3" key="1">
    <citation type="submission" date="2007-05" db="EMBL/GenBank/DDBJ databases">
        <title>Complete sequence of Geobacter uraniireducens Rf4.</title>
        <authorList>
            <consortium name="US DOE Joint Genome Institute"/>
            <person name="Copeland A."/>
            <person name="Lucas S."/>
            <person name="Lapidus A."/>
            <person name="Barry K."/>
            <person name="Detter J.C."/>
            <person name="Glavina del Rio T."/>
            <person name="Hammon N."/>
            <person name="Israni S."/>
            <person name="Dalin E."/>
            <person name="Tice H."/>
            <person name="Pitluck S."/>
            <person name="Chertkov O."/>
            <person name="Brettin T."/>
            <person name="Bruce D."/>
            <person name="Han C."/>
            <person name="Schmutz J."/>
            <person name="Larimer F."/>
            <person name="Land M."/>
            <person name="Hauser L."/>
            <person name="Kyrpides N."/>
            <person name="Mikhailova N."/>
            <person name="Shelobolina E."/>
            <person name="Aklujkar M."/>
            <person name="Lovley D."/>
            <person name="Richardson P."/>
        </authorList>
    </citation>
    <scope>NUCLEOTIDE SEQUENCE [LARGE SCALE GENOMIC DNA]</scope>
    <source>
        <strain evidence="3">ATCC BAA-1134 / JCM 13001 / Rf4</strain>
    </source>
</reference>
<proteinExistence type="predicted"/>